<dbReference type="EMBL" id="WHWC01000006">
    <property type="protein sequence ID" value="KAG8380660.1"/>
    <property type="molecule type" value="Genomic_DNA"/>
</dbReference>
<evidence type="ECO:0000313" key="2">
    <source>
        <dbReference type="Proteomes" id="UP000826271"/>
    </source>
</evidence>
<evidence type="ECO:0000313" key="1">
    <source>
        <dbReference type="EMBL" id="KAG8380660.1"/>
    </source>
</evidence>
<protein>
    <submittedName>
        <fullName evidence="1">Uncharacterized protein</fullName>
    </submittedName>
</protein>
<reference evidence="1" key="1">
    <citation type="submission" date="2019-10" db="EMBL/GenBank/DDBJ databases">
        <authorList>
            <person name="Zhang R."/>
            <person name="Pan Y."/>
            <person name="Wang J."/>
            <person name="Ma R."/>
            <person name="Yu S."/>
        </authorList>
    </citation>
    <scope>NUCLEOTIDE SEQUENCE</scope>
    <source>
        <strain evidence="1">LA-IB0</strain>
        <tissue evidence="1">Leaf</tissue>
    </source>
</reference>
<proteinExistence type="predicted"/>
<organism evidence="1 2">
    <name type="scientific">Buddleja alternifolia</name>
    <dbReference type="NCBI Taxonomy" id="168488"/>
    <lineage>
        <taxon>Eukaryota</taxon>
        <taxon>Viridiplantae</taxon>
        <taxon>Streptophyta</taxon>
        <taxon>Embryophyta</taxon>
        <taxon>Tracheophyta</taxon>
        <taxon>Spermatophyta</taxon>
        <taxon>Magnoliopsida</taxon>
        <taxon>eudicotyledons</taxon>
        <taxon>Gunneridae</taxon>
        <taxon>Pentapetalae</taxon>
        <taxon>asterids</taxon>
        <taxon>lamiids</taxon>
        <taxon>Lamiales</taxon>
        <taxon>Scrophulariaceae</taxon>
        <taxon>Buddlejeae</taxon>
        <taxon>Buddleja</taxon>
    </lineage>
</organism>
<name>A0AAV6XH37_9LAMI</name>
<comment type="caution">
    <text evidence="1">The sequence shown here is derived from an EMBL/GenBank/DDBJ whole genome shotgun (WGS) entry which is preliminary data.</text>
</comment>
<sequence>MAAMRSCVVIWRSGVYRSSMELGNWRSSSSLRYLSDGRVLNEEERAQETIYIQTCFLLWAYPFKLLDPLIVVGPVLGLSLWAFLRLEQMLTRAEDSSLLLDDFRQPAHRINGPDLA</sequence>
<keyword evidence="2" id="KW-1185">Reference proteome</keyword>
<gene>
    <name evidence="1" type="ORF">BUALT_Bualt06G0039000</name>
</gene>
<dbReference type="AlphaFoldDB" id="A0AAV6XH37"/>
<accession>A0AAV6XH37</accession>
<dbReference type="Proteomes" id="UP000826271">
    <property type="component" value="Unassembled WGS sequence"/>
</dbReference>